<dbReference type="Pfam" id="PF08450">
    <property type="entry name" value="SGL"/>
    <property type="match status" value="1"/>
</dbReference>
<dbReference type="GO" id="GO:0004341">
    <property type="term" value="F:gluconolactonase activity"/>
    <property type="evidence" value="ECO:0007669"/>
    <property type="project" value="TreeGrafter"/>
</dbReference>
<gene>
    <name evidence="5" type="ORF">GQ651_15000</name>
</gene>
<keyword evidence="3" id="KW-0479">Metal-binding</keyword>
<evidence type="ECO:0000256" key="2">
    <source>
        <dbReference type="PIRSR" id="PIRSR605511-1"/>
    </source>
</evidence>
<dbReference type="AlphaFoldDB" id="A0A7C9MC49"/>
<reference evidence="5 6" key="2">
    <citation type="submission" date="2020-03" db="EMBL/GenBank/DDBJ databases">
        <title>Kangsaoukella pontilimi gen. nov., sp. nov., a new member of the family Rhodobacteraceae isolated from a tidal mudflat.</title>
        <authorList>
            <person name="Kim I.S."/>
        </authorList>
    </citation>
    <scope>NUCLEOTIDE SEQUENCE [LARGE SCALE GENOMIC DNA]</scope>
    <source>
        <strain evidence="5 6">GH1-50</strain>
    </source>
</reference>
<dbReference type="GO" id="GO:0019853">
    <property type="term" value="P:L-ascorbic acid biosynthetic process"/>
    <property type="evidence" value="ECO:0007669"/>
    <property type="project" value="TreeGrafter"/>
</dbReference>
<dbReference type="InterPro" id="IPR013658">
    <property type="entry name" value="SGL"/>
</dbReference>
<dbReference type="PANTHER" id="PTHR10907">
    <property type="entry name" value="REGUCALCIN"/>
    <property type="match status" value="1"/>
</dbReference>
<dbReference type="PRINTS" id="PR01790">
    <property type="entry name" value="SMP30FAMILY"/>
</dbReference>
<reference evidence="5 6" key="1">
    <citation type="submission" date="2019-12" db="EMBL/GenBank/DDBJ databases">
        <authorList>
            <person name="Lee S.D."/>
        </authorList>
    </citation>
    <scope>NUCLEOTIDE SEQUENCE [LARGE SCALE GENOMIC DNA]</scope>
    <source>
        <strain evidence="5 6">GH1-50</strain>
    </source>
</reference>
<feature type="binding site" evidence="3">
    <location>
        <position position="97"/>
    </location>
    <ligand>
        <name>substrate</name>
    </ligand>
</feature>
<evidence type="ECO:0000313" key="6">
    <source>
        <dbReference type="Proteomes" id="UP000480350"/>
    </source>
</evidence>
<feature type="domain" description="SMP-30/Gluconolactonase/LRE-like region" evidence="4">
    <location>
        <begin position="14"/>
        <end position="254"/>
    </location>
</feature>
<dbReference type="Proteomes" id="UP000480350">
    <property type="component" value="Unassembled WGS sequence"/>
</dbReference>
<dbReference type="InterPro" id="IPR005511">
    <property type="entry name" value="SMP-30"/>
</dbReference>
<accession>A0A7C9MC49</accession>
<keyword evidence="3" id="KW-0862">Zinc</keyword>
<name>A0A7C9MC49_9RHOB</name>
<dbReference type="InterPro" id="IPR011042">
    <property type="entry name" value="6-blade_b-propeller_TolB-like"/>
</dbReference>
<dbReference type="EMBL" id="WUPT01000002">
    <property type="protein sequence ID" value="MXQ09153.1"/>
    <property type="molecule type" value="Genomic_DNA"/>
</dbReference>
<feature type="binding site" evidence="3">
    <location>
        <position position="195"/>
    </location>
    <ligand>
        <name>a divalent metal cation</name>
        <dbReference type="ChEBI" id="CHEBI:60240"/>
    </ligand>
</feature>
<feature type="binding site" evidence="3">
    <location>
        <position position="144"/>
    </location>
    <ligand>
        <name>a divalent metal cation</name>
        <dbReference type="ChEBI" id="CHEBI:60240"/>
    </ligand>
</feature>
<organism evidence="5 6">
    <name type="scientific">Kangsaoukella pontilimi</name>
    <dbReference type="NCBI Taxonomy" id="2691042"/>
    <lineage>
        <taxon>Bacteria</taxon>
        <taxon>Pseudomonadati</taxon>
        <taxon>Pseudomonadota</taxon>
        <taxon>Alphaproteobacteria</taxon>
        <taxon>Rhodobacterales</taxon>
        <taxon>Paracoccaceae</taxon>
        <taxon>Kangsaoukella</taxon>
    </lineage>
</organism>
<evidence type="ECO:0000256" key="1">
    <source>
        <dbReference type="ARBA" id="ARBA00008853"/>
    </source>
</evidence>
<comment type="similarity">
    <text evidence="1">Belongs to the SMP-30/CGR1 family.</text>
</comment>
<keyword evidence="6" id="KW-1185">Reference proteome</keyword>
<feature type="binding site" evidence="3">
    <location>
        <position position="99"/>
    </location>
    <ligand>
        <name>substrate</name>
    </ligand>
</feature>
<feature type="binding site" evidence="3">
    <location>
        <position position="16"/>
    </location>
    <ligand>
        <name>a divalent metal cation</name>
        <dbReference type="ChEBI" id="CHEBI:60240"/>
    </ligand>
</feature>
<dbReference type="SUPFAM" id="SSF63829">
    <property type="entry name" value="Calcium-dependent phosphotriesterase"/>
    <property type="match status" value="1"/>
</dbReference>
<sequence length="289" mass="31762">MTELAVYDETPCALGEGPLWHPVRQQFFWFDIIKHRLYSREGDRLRTWAFEEHVSAAGWVDETRLMIASETRLFVFDVETGTREDVCALEDDMPATRSNDGRADPWGGFWIGTMGKAAEPGLGAIYRYYGGELRKLYPDITISNAICFAPEGNIAYWADTAKGIVMRQHCDPDTGWPVGAPEPWLDLSGEDFGVDGAVVSSDGTFWNAQWGGWRVAAYAPDGSFLRALTAPAAHTSCPAFGGPDLDTLYCTSARQGLSDADKARSPHHGMTFAAHGVARGQAEHRVLLA</sequence>
<comment type="cofactor">
    <cofactor evidence="3">
        <name>Zn(2+)</name>
        <dbReference type="ChEBI" id="CHEBI:29105"/>
    </cofactor>
    <text evidence="3">Binds 1 divalent metal cation per subunit.</text>
</comment>
<evidence type="ECO:0000259" key="4">
    <source>
        <dbReference type="Pfam" id="PF08450"/>
    </source>
</evidence>
<evidence type="ECO:0000313" key="5">
    <source>
        <dbReference type="EMBL" id="MXQ09153.1"/>
    </source>
</evidence>
<protein>
    <submittedName>
        <fullName evidence="5">SMP-30/gluconolactonase/LRE family protein</fullName>
    </submittedName>
</protein>
<evidence type="ECO:0000256" key="3">
    <source>
        <dbReference type="PIRSR" id="PIRSR605511-2"/>
    </source>
</evidence>
<dbReference type="RefSeq" id="WP_160765008.1">
    <property type="nucleotide sequence ID" value="NZ_WUPT01000002.1"/>
</dbReference>
<comment type="caution">
    <text evidence="5">The sequence shown here is derived from an EMBL/GenBank/DDBJ whole genome shotgun (WGS) entry which is preliminary data.</text>
</comment>
<dbReference type="Gene3D" id="2.120.10.30">
    <property type="entry name" value="TolB, C-terminal domain"/>
    <property type="match status" value="1"/>
</dbReference>
<dbReference type="PANTHER" id="PTHR10907:SF47">
    <property type="entry name" value="REGUCALCIN"/>
    <property type="match status" value="1"/>
</dbReference>
<proteinExistence type="inferred from homology"/>
<feature type="active site" description="Proton donor/acceptor" evidence="2">
    <location>
        <position position="195"/>
    </location>
</feature>
<dbReference type="GO" id="GO:0005509">
    <property type="term" value="F:calcium ion binding"/>
    <property type="evidence" value="ECO:0007669"/>
    <property type="project" value="TreeGrafter"/>
</dbReference>